<organism evidence="12 13">
    <name type="scientific">Methylobacillus rhizosphaerae</name>
    <dbReference type="NCBI Taxonomy" id="551994"/>
    <lineage>
        <taxon>Bacteria</taxon>
        <taxon>Pseudomonadati</taxon>
        <taxon>Pseudomonadota</taxon>
        <taxon>Betaproteobacteria</taxon>
        <taxon>Nitrosomonadales</taxon>
        <taxon>Methylophilaceae</taxon>
        <taxon>Methylobacillus</taxon>
    </lineage>
</organism>
<dbReference type="EMBL" id="FZOA01000001">
    <property type="protein sequence ID" value="SNR59931.1"/>
    <property type="molecule type" value="Genomic_DNA"/>
</dbReference>
<feature type="transmembrane region" description="Helical" evidence="11">
    <location>
        <begin position="281"/>
        <end position="303"/>
    </location>
</feature>
<feature type="transmembrane region" description="Helical" evidence="11">
    <location>
        <begin position="310"/>
        <end position="332"/>
    </location>
</feature>
<evidence type="ECO:0000313" key="13">
    <source>
        <dbReference type="Proteomes" id="UP000198305"/>
    </source>
</evidence>
<accession>A0A238XMZ0</accession>
<reference evidence="13" key="1">
    <citation type="submission" date="2017-06" db="EMBL/GenBank/DDBJ databases">
        <authorList>
            <person name="Varghese N."/>
            <person name="Submissions S."/>
        </authorList>
    </citation>
    <scope>NUCLEOTIDE SEQUENCE [LARGE SCALE GENOMIC DNA]</scope>
    <source>
        <strain evidence="13">Ca-68</strain>
    </source>
</reference>
<name>A0A238XMZ0_9PROT</name>
<dbReference type="NCBIfam" id="NF000996">
    <property type="entry name" value="PRK00105.1"/>
    <property type="match status" value="1"/>
</dbReference>
<evidence type="ECO:0000256" key="8">
    <source>
        <dbReference type="ARBA" id="ARBA00030686"/>
    </source>
</evidence>
<sequence>MRQSTQDRHYSELLYFVQRKCEIFCVSSMHLKNSSARVCSTGLIQKSVLMMQYIQPDFCIVPVDTSLRAALQSVIDNKTKPLGALGMLESLALQVGLIQQTFSPVLQQPVVLVFAGDHGIVEAGVSPYPQAVTQQMVMNFLAGGAGINVFARQHEMRIRVVDAGVNHVFAAHPGLVDAKVGMGTRNFLHEPAMSAQQCAQAITSGRALARAEASAGSNVIGFGEMGIGNTTSASALVAILCGLPVEQCAGRGTGLDDAGVQHKVHVIRQAMDRHEVDPDDALAVLATFGGFEVAMMVGAMLGAAEQRMVLLIDGFIATAALLVASRIAPAILDYCVFAHCSDESGHGVLLEQLQARPLLNLGLRLGEGTGAALAYPLLQSAVNFLNQMASFDSAHISRQES</sequence>
<keyword evidence="13" id="KW-1185">Reference proteome</keyword>
<keyword evidence="7 10" id="KW-0808">Transferase</keyword>
<evidence type="ECO:0000313" key="12">
    <source>
        <dbReference type="EMBL" id="SNR59931.1"/>
    </source>
</evidence>
<feature type="active site" description="Proton acceptor" evidence="10">
    <location>
        <position position="367"/>
    </location>
</feature>
<keyword evidence="11" id="KW-1133">Transmembrane helix</keyword>
<dbReference type="PANTHER" id="PTHR43463">
    <property type="entry name" value="NICOTINATE-NUCLEOTIDE--DIMETHYLBENZIMIDAZOLE PHOSPHORIBOSYLTRANSFERASE"/>
    <property type="match status" value="1"/>
</dbReference>
<evidence type="ECO:0000256" key="4">
    <source>
        <dbReference type="ARBA" id="ARBA00015486"/>
    </source>
</evidence>
<dbReference type="AlphaFoldDB" id="A0A238XMZ0"/>
<dbReference type="InterPro" id="IPR017846">
    <property type="entry name" value="Nict_dMeBzImd_PRibTrfase_bact"/>
</dbReference>
<evidence type="ECO:0000256" key="11">
    <source>
        <dbReference type="SAM" id="Phobius"/>
    </source>
</evidence>
<dbReference type="EC" id="2.4.2.21" evidence="3 10"/>
<dbReference type="InterPro" id="IPR003200">
    <property type="entry name" value="Nict_dMeBzImd_PRibTrfase"/>
</dbReference>
<dbReference type="HAMAP" id="MF_00230">
    <property type="entry name" value="CobT"/>
    <property type="match status" value="1"/>
</dbReference>
<comment type="pathway">
    <text evidence="1 10">Nucleoside biosynthesis; alpha-ribazole biosynthesis; alpha-ribazole from 5,6-dimethylbenzimidazole: step 1/2.</text>
</comment>
<protein>
    <recommendedName>
        <fullName evidence="4 10">Nicotinate-nucleotide--dimethylbenzimidazole phosphoribosyltransferase</fullName>
        <shortName evidence="10">NN:DBI PRT</shortName>
        <ecNumber evidence="3 10">2.4.2.21</ecNumber>
    </recommendedName>
    <alternativeName>
        <fullName evidence="8 10">N(1)-alpha-phosphoribosyltransferase</fullName>
    </alternativeName>
</protein>
<comment type="catalytic activity">
    <reaction evidence="9 10">
        <text>5,6-dimethylbenzimidazole + nicotinate beta-D-ribonucleotide = alpha-ribazole 5'-phosphate + nicotinate + H(+)</text>
        <dbReference type="Rhea" id="RHEA:11196"/>
        <dbReference type="ChEBI" id="CHEBI:15378"/>
        <dbReference type="ChEBI" id="CHEBI:15890"/>
        <dbReference type="ChEBI" id="CHEBI:32544"/>
        <dbReference type="ChEBI" id="CHEBI:57502"/>
        <dbReference type="ChEBI" id="CHEBI:57918"/>
        <dbReference type="EC" id="2.4.2.21"/>
    </reaction>
</comment>
<gene>
    <name evidence="10" type="primary">cobT</name>
    <name evidence="12" type="ORF">SAMN05192560_0031</name>
</gene>
<dbReference type="NCBIfam" id="TIGR03160">
    <property type="entry name" value="cobT_DBIPRT"/>
    <property type="match status" value="1"/>
</dbReference>
<evidence type="ECO:0000256" key="10">
    <source>
        <dbReference type="HAMAP-Rule" id="MF_00230"/>
    </source>
</evidence>
<evidence type="ECO:0000256" key="7">
    <source>
        <dbReference type="ARBA" id="ARBA00022679"/>
    </source>
</evidence>
<keyword evidence="11" id="KW-0812">Transmembrane</keyword>
<keyword evidence="6 10" id="KW-0328">Glycosyltransferase</keyword>
<dbReference type="GO" id="GO:0008939">
    <property type="term" value="F:nicotinate-nucleotide-dimethylbenzimidazole phosphoribosyltransferase activity"/>
    <property type="evidence" value="ECO:0007669"/>
    <property type="project" value="UniProtKB-UniRule"/>
</dbReference>
<evidence type="ECO:0000256" key="1">
    <source>
        <dbReference type="ARBA" id="ARBA00005049"/>
    </source>
</evidence>
<dbReference type="InterPro" id="IPR023195">
    <property type="entry name" value="Nict_dMeBzImd_PRibTrfase_N"/>
</dbReference>
<evidence type="ECO:0000256" key="2">
    <source>
        <dbReference type="ARBA" id="ARBA00007110"/>
    </source>
</evidence>
<evidence type="ECO:0000256" key="6">
    <source>
        <dbReference type="ARBA" id="ARBA00022676"/>
    </source>
</evidence>
<dbReference type="PANTHER" id="PTHR43463:SF1">
    <property type="entry name" value="NICOTINATE-NUCLEOTIDE--DIMETHYLBENZIMIDAZOLE PHOSPHORIBOSYLTRANSFERASE"/>
    <property type="match status" value="1"/>
</dbReference>
<keyword evidence="11" id="KW-0472">Membrane</keyword>
<proteinExistence type="inferred from homology"/>
<dbReference type="UniPathway" id="UPA00061">
    <property type="reaction ID" value="UER00516"/>
</dbReference>
<dbReference type="Gene3D" id="1.10.1610.10">
    <property type="match status" value="1"/>
</dbReference>
<evidence type="ECO:0000256" key="5">
    <source>
        <dbReference type="ARBA" id="ARBA00022573"/>
    </source>
</evidence>
<dbReference type="FunFam" id="3.40.50.10210:FF:000001">
    <property type="entry name" value="Nicotinate-nucleotide--dimethylbenzimidazole phosphoribosyltransferase"/>
    <property type="match status" value="1"/>
</dbReference>
<dbReference type="CDD" id="cd02439">
    <property type="entry name" value="DMB-PRT_CobT"/>
    <property type="match status" value="1"/>
</dbReference>
<evidence type="ECO:0000256" key="9">
    <source>
        <dbReference type="ARBA" id="ARBA00047340"/>
    </source>
</evidence>
<dbReference type="InterPro" id="IPR036087">
    <property type="entry name" value="Nict_dMeBzImd_PRibTrfase_sf"/>
</dbReference>
<dbReference type="SUPFAM" id="SSF52733">
    <property type="entry name" value="Nicotinate mononucleotide:5,6-dimethylbenzimidazole phosphoribosyltransferase (CobT)"/>
    <property type="match status" value="1"/>
</dbReference>
<dbReference type="Gene3D" id="3.40.50.10210">
    <property type="match status" value="1"/>
</dbReference>
<evidence type="ECO:0000256" key="3">
    <source>
        <dbReference type="ARBA" id="ARBA00011991"/>
    </source>
</evidence>
<dbReference type="GO" id="GO:0009236">
    <property type="term" value="P:cobalamin biosynthetic process"/>
    <property type="evidence" value="ECO:0007669"/>
    <property type="project" value="UniProtKB-UniRule"/>
</dbReference>
<comment type="similarity">
    <text evidence="2 10">Belongs to the CobT family.</text>
</comment>
<comment type="function">
    <text evidence="10">Catalyzes the synthesis of alpha-ribazole-5'-phosphate from nicotinate mononucleotide (NAMN) and 5,6-dimethylbenzimidazole (DMB).</text>
</comment>
<dbReference type="Pfam" id="PF02277">
    <property type="entry name" value="DBI_PRT"/>
    <property type="match status" value="1"/>
</dbReference>
<keyword evidence="5 10" id="KW-0169">Cobalamin biosynthesis</keyword>
<dbReference type="Proteomes" id="UP000198305">
    <property type="component" value="Unassembled WGS sequence"/>
</dbReference>